<evidence type="ECO:0000256" key="8">
    <source>
        <dbReference type="ARBA" id="ARBA00023004"/>
    </source>
</evidence>
<keyword evidence="7 16" id="KW-0732">Signal</keyword>
<evidence type="ECO:0000256" key="11">
    <source>
        <dbReference type="ARBA" id="ARBA00023136"/>
    </source>
</evidence>
<evidence type="ECO:0000256" key="1">
    <source>
        <dbReference type="ARBA" id="ARBA00004571"/>
    </source>
</evidence>
<comment type="subcellular location">
    <subcellularLocation>
        <location evidence="1 14">Cell outer membrane</location>
        <topology evidence="1 14">Multi-pass membrane protein</topology>
    </subcellularLocation>
</comment>
<dbReference type="InterPro" id="IPR010105">
    <property type="entry name" value="TonB_sidphr_rcpt"/>
</dbReference>
<evidence type="ECO:0000313" key="20">
    <source>
        <dbReference type="Proteomes" id="UP000682982"/>
    </source>
</evidence>
<dbReference type="PANTHER" id="PTHR32552:SF68">
    <property type="entry name" value="FERRICHROME OUTER MEMBRANE TRANSPORTER_PHAGE RECEPTOR"/>
    <property type="match status" value="1"/>
</dbReference>
<dbReference type="PANTHER" id="PTHR32552">
    <property type="entry name" value="FERRICHROME IRON RECEPTOR-RELATED"/>
    <property type="match status" value="1"/>
</dbReference>
<dbReference type="RefSeq" id="WP_212679130.1">
    <property type="nucleotide sequence ID" value="NZ_JAGSPK010000003.1"/>
</dbReference>
<evidence type="ECO:0000256" key="4">
    <source>
        <dbReference type="ARBA" id="ARBA00022452"/>
    </source>
</evidence>
<keyword evidence="6 14" id="KW-0812">Transmembrane</keyword>
<dbReference type="NCBIfam" id="TIGR01783">
    <property type="entry name" value="TonB-siderophor"/>
    <property type="match status" value="1"/>
</dbReference>
<feature type="signal peptide" evidence="16">
    <location>
        <begin position="1"/>
        <end position="25"/>
    </location>
</feature>
<feature type="domain" description="TonB-dependent receptor-like beta-barrel" evidence="17">
    <location>
        <begin position="260"/>
        <end position="657"/>
    </location>
</feature>
<comment type="similarity">
    <text evidence="2 14 15">Belongs to the TonB-dependent receptor family.</text>
</comment>
<feature type="chain" id="PRO_5045167535" evidence="16">
    <location>
        <begin position="26"/>
        <end position="688"/>
    </location>
</feature>
<keyword evidence="8" id="KW-0408">Iron</keyword>
<evidence type="ECO:0000259" key="18">
    <source>
        <dbReference type="Pfam" id="PF07715"/>
    </source>
</evidence>
<evidence type="ECO:0000256" key="9">
    <source>
        <dbReference type="ARBA" id="ARBA00023065"/>
    </source>
</evidence>
<sequence length="688" mass="76642">MTSVRPISLIISTLFYPLCSYSVQAQTKNTNELPQIEVKATSQPGTTAVSGASKTPSSILETAQSISVVSSEDLRDRVANSSKEALEFTPGIVAGQGEGRRDEFYIRGFYSPRETLLDGMRDDSLYFRDIATTDRLEVIKGATAALYGRGAAGGLINRITKKPQAKQDQEISLALGSNKQRRVSVDVGGSLNTEVNARLIAAYDSGDSYRDVVEHRRTLLAPSLSWSFSPKTSLLLQAEIQREDHIPDRGIPSLNGRAVNVDASRFYGEKFDFTSTDSDLVKARLEHTFTPQLQLVNNTQYSQTDLIGANTRSRRVNPNNTVSRQITYFPIKQKNLINQTELTYSVANHVLLAGVELSQQKRDSLVRQTGIALPVDLYQPQQLLTAPDFKTLPVALNNDFNADTTAIYVQDQIMLTNDWNMLLGGRFDHFKQKQTNRLLNNAISERSDHLFSPRLGLTYKITPEQSAYLTLSRAYQPAGGDLLYTGSTPLTQVDPLKTDLQEIGLKQEWLDKRLYSSIAIFRIEQSNQLTADPTDLTGLRQLQVGRQRNQGLEVELKGELFSGTQFNASYTYNDAKIIASNDVRVGNRAEMTPAHNASLWVNQRLARNWTLGAGLLAHSEQFALTDNAVRLPGYARLDLALSYLQPKYDISLKLNNVNNTRYIESAQNNVQLQPGAPFNIRLVLNTRL</sequence>
<keyword evidence="3 14" id="KW-0813">Transport</keyword>
<evidence type="ECO:0000256" key="16">
    <source>
        <dbReference type="SAM" id="SignalP"/>
    </source>
</evidence>
<evidence type="ECO:0000256" key="3">
    <source>
        <dbReference type="ARBA" id="ARBA00022448"/>
    </source>
</evidence>
<dbReference type="InterPro" id="IPR037066">
    <property type="entry name" value="Plug_dom_sf"/>
</dbReference>
<keyword evidence="4 14" id="KW-1134">Transmembrane beta strand</keyword>
<dbReference type="PROSITE" id="PS52016">
    <property type="entry name" value="TONB_DEPENDENT_REC_3"/>
    <property type="match status" value="1"/>
</dbReference>
<organism evidence="19 20">
    <name type="scientific">Undibacterium rivi</name>
    <dbReference type="NCBI Taxonomy" id="2828729"/>
    <lineage>
        <taxon>Bacteria</taxon>
        <taxon>Pseudomonadati</taxon>
        <taxon>Pseudomonadota</taxon>
        <taxon>Betaproteobacteria</taxon>
        <taxon>Burkholderiales</taxon>
        <taxon>Oxalobacteraceae</taxon>
        <taxon>Undibacterium</taxon>
    </lineage>
</organism>
<feature type="domain" description="TonB-dependent receptor plug" evidence="18">
    <location>
        <begin position="60"/>
        <end position="154"/>
    </location>
</feature>
<evidence type="ECO:0000256" key="5">
    <source>
        <dbReference type="ARBA" id="ARBA00022496"/>
    </source>
</evidence>
<comment type="caution">
    <text evidence="19">The sequence shown here is derived from an EMBL/GenBank/DDBJ whole genome shotgun (WGS) entry which is preliminary data.</text>
</comment>
<keyword evidence="9" id="KW-0406">Ion transport</keyword>
<keyword evidence="11 14" id="KW-0472">Membrane</keyword>
<keyword evidence="20" id="KW-1185">Reference proteome</keyword>
<accession>A0ABS5H377</accession>
<evidence type="ECO:0000256" key="14">
    <source>
        <dbReference type="PROSITE-ProRule" id="PRU01360"/>
    </source>
</evidence>
<dbReference type="EMBL" id="JAGSPK010000003">
    <property type="protein sequence ID" value="MBR7793161.1"/>
    <property type="molecule type" value="Genomic_DNA"/>
</dbReference>
<evidence type="ECO:0000256" key="12">
    <source>
        <dbReference type="ARBA" id="ARBA00023170"/>
    </source>
</evidence>
<evidence type="ECO:0000256" key="10">
    <source>
        <dbReference type="ARBA" id="ARBA00023077"/>
    </source>
</evidence>
<evidence type="ECO:0000256" key="2">
    <source>
        <dbReference type="ARBA" id="ARBA00009810"/>
    </source>
</evidence>
<evidence type="ECO:0000259" key="17">
    <source>
        <dbReference type="Pfam" id="PF00593"/>
    </source>
</evidence>
<keyword evidence="5" id="KW-0410">Iron transport</keyword>
<keyword evidence="13 14" id="KW-0998">Cell outer membrane</keyword>
<evidence type="ECO:0000256" key="13">
    <source>
        <dbReference type="ARBA" id="ARBA00023237"/>
    </source>
</evidence>
<dbReference type="InterPro" id="IPR036942">
    <property type="entry name" value="Beta-barrel_TonB_sf"/>
</dbReference>
<reference evidence="19 20" key="1">
    <citation type="submission" date="2021-04" db="EMBL/GenBank/DDBJ databases">
        <title>novel species isolated from subtropical streams in China.</title>
        <authorList>
            <person name="Lu H."/>
        </authorList>
    </citation>
    <scope>NUCLEOTIDE SEQUENCE [LARGE SCALE GENOMIC DNA]</scope>
    <source>
        <strain evidence="19 20">FT147W</strain>
    </source>
</reference>
<dbReference type="Pfam" id="PF00593">
    <property type="entry name" value="TonB_dep_Rec_b-barrel"/>
    <property type="match status" value="1"/>
</dbReference>
<evidence type="ECO:0000313" key="19">
    <source>
        <dbReference type="EMBL" id="MBR7793161.1"/>
    </source>
</evidence>
<dbReference type="InterPro" id="IPR000531">
    <property type="entry name" value="Beta-barrel_TonB"/>
</dbReference>
<dbReference type="InterPro" id="IPR012910">
    <property type="entry name" value="Plug_dom"/>
</dbReference>
<evidence type="ECO:0000256" key="7">
    <source>
        <dbReference type="ARBA" id="ARBA00022729"/>
    </source>
</evidence>
<evidence type="ECO:0000256" key="15">
    <source>
        <dbReference type="RuleBase" id="RU003357"/>
    </source>
</evidence>
<keyword evidence="10 15" id="KW-0798">TonB box</keyword>
<gene>
    <name evidence="19" type="ORF">KDM87_11175</name>
</gene>
<protein>
    <submittedName>
        <fullName evidence="19">TonB-dependent siderophore receptor</fullName>
    </submittedName>
</protein>
<dbReference type="SUPFAM" id="SSF56935">
    <property type="entry name" value="Porins"/>
    <property type="match status" value="1"/>
</dbReference>
<dbReference type="Gene3D" id="2.170.130.10">
    <property type="entry name" value="TonB-dependent receptor, plug domain"/>
    <property type="match status" value="1"/>
</dbReference>
<dbReference type="Proteomes" id="UP000682982">
    <property type="component" value="Unassembled WGS sequence"/>
</dbReference>
<proteinExistence type="inferred from homology"/>
<evidence type="ECO:0000256" key="6">
    <source>
        <dbReference type="ARBA" id="ARBA00022692"/>
    </source>
</evidence>
<dbReference type="CDD" id="cd01347">
    <property type="entry name" value="ligand_gated_channel"/>
    <property type="match status" value="1"/>
</dbReference>
<name>A0ABS5H377_9BURK</name>
<dbReference type="Pfam" id="PF07715">
    <property type="entry name" value="Plug"/>
    <property type="match status" value="1"/>
</dbReference>
<dbReference type="InterPro" id="IPR039426">
    <property type="entry name" value="TonB-dep_rcpt-like"/>
</dbReference>
<keyword evidence="12 19" id="KW-0675">Receptor</keyword>
<dbReference type="Gene3D" id="2.40.170.20">
    <property type="entry name" value="TonB-dependent receptor, beta-barrel domain"/>
    <property type="match status" value="1"/>
</dbReference>